<dbReference type="RefSeq" id="WP_211850989.1">
    <property type="nucleotide sequence ID" value="NZ_JAAGBB010000003.1"/>
</dbReference>
<dbReference type="CDD" id="cd00531">
    <property type="entry name" value="NTF2_like"/>
    <property type="match status" value="1"/>
</dbReference>
<dbReference type="InterPro" id="IPR039437">
    <property type="entry name" value="FrzH/put_lumazine-bd"/>
</dbReference>
<dbReference type="Pfam" id="PF12893">
    <property type="entry name" value="Lumazine_bd_2"/>
    <property type="match status" value="1"/>
</dbReference>
<proteinExistence type="predicted"/>
<keyword evidence="2" id="KW-1185">Reference proteome</keyword>
<protein>
    <submittedName>
        <fullName evidence="1">Nuclear transport factor 2 family protein</fullName>
    </submittedName>
</protein>
<dbReference type="InterPro" id="IPR032710">
    <property type="entry name" value="NTF2-like_dom_sf"/>
</dbReference>
<organism evidence="1 2">
    <name type="scientific">Plastoroseomonas hellenica</name>
    <dbReference type="NCBI Taxonomy" id="2687306"/>
    <lineage>
        <taxon>Bacteria</taxon>
        <taxon>Pseudomonadati</taxon>
        <taxon>Pseudomonadota</taxon>
        <taxon>Alphaproteobacteria</taxon>
        <taxon>Acetobacterales</taxon>
        <taxon>Acetobacteraceae</taxon>
        <taxon>Plastoroseomonas</taxon>
    </lineage>
</organism>
<reference evidence="2" key="1">
    <citation type="journal article" date="2021" name="Syst. Appl. Microbiol.">
        <title>Roseomonas hellenica sp. nov., isolated from roots of wild-growing Alkanna tinctoria.</title>
        <authorList>
            <person name="Rat A."/>
            <person name="Naranjo H.D."/>
            <person name="Lebbe L."/>
            <person name="Cnockaert M."/>
            <person name="Krigas N."/>
            <person name="Grigoriadou K."/>
            <person name="Maloupa E."/>
            <person name="Willems A."/>
        </authorList>
    </citation>
    <scope>NUCLEOTIDE SEQUENCE [LARGE SCALE GENOMIC DNA]</scope>
    <source>
        <strain evidence="2">LMG 31523</strain>
    </source>
</reference>
<evidence type="ECO:0000313" key="2">
    <source>
        <dbReference type="Proteomes" id="UP001196870"/>
    </source>
</evidence>
<dbReference type="Gene3D" id="3.10.450.50">
    <property type="match status" value="1"/>
</dbReference>
<accession>A0ABS5ESY7</accession>
<dbReference type="SUPFAM" id="SSF54427">
    <property type="entry name" value="NTF2-like"/>
    <property type="match status" value="1"/>
</dbReference>
<evidence type="ECO:0000313" key="1">
    <source>
        <dbReference type="EMBL" id="MBR0663399.1"/>
    </source>
</evidence>
<dbReference type="Proteomes" id="UP001196870">
    <property type="component" value="Unassembled WGS sequence"/>
</dbReference>
<sequence>MANSDLAAIEAVLHTYFDGLHEGDTEKLAASFHACSHLYSAEDGGLLDQPRATWFDRVRNRPAPSKAGLARHDQILFIDQSGPDTAIAKVACAIPPRFFTDYLSLLKTAEGWKIVSKIFRTEMREG</sequence>
<name>A0ABS5ESY7_9PROT</name>
<dbReference type="EMBL" id="JAAGBB010000003">
    <property type="protein sequence ID" value="MBR0663399.1"/>
    <property type="molecule type" value="Genomic_DNA"/>
</dbReference>
<gene>
    <name evidence="1" type="ORF">GXW71_03425</name>
</gene>
<comment type="caution">
    <text evidence="1">The sequence shown here is derived from an EMBL/GenBank/DDBJ whole genome shotgun (WGS) entry which is preliminary data.</text>
</comment>